<keyword evidence="5" id="KW-1185">Reference proteome</keyword>
<feature type="modified residue" description="4-aspartylphosphate" evidence="2">
    <location>
        <position position="77"/>
    </location>
</feature>
<feature type="modified residue" description="4-aspartylphosphate" evidence="2">
    <location>
        <position position="199"/>
    </location>
</feature>
<dbReference type="InterPro" id="IPR001789">
    <property type="entry name" value="Sig_transdc_resp-reg_receiver"/>
</dbReference>
<sequence>MDNDFPGLQEVSNEESFEELNQPDYHSLVYLYFADNEAAQQLATTLELHHHEVICFDDADELQSAIIVRAPQALVMDVDSTAGEIARKKIGNRIIGNCPVIYVSAIDDFMQRLAAVREGAEGYFLKPLDADALSARIDEKIARNEVMAYRILVVDDDEMLASYYEAILSSAGMHVKSINDPVEVLDALKKFKPELVLTDLNMPVCNGLEMAQIIRQNNRYLDIPIVFLSSETQKEMLAIETGADDFLSKPIDPEKLISTIASRAERYRNLRKQR</sequence>
<gene>
    <name evidence="4" type="ORF">H8L47_05480</name>
</gene>
<dbReference type="InterPro" id="IPR011006">
    <property type="entry name" value="CheY-like_superfamily"/>
</dbReference>
<dbReference type="SMART" id="SM00448">
    <property type="entry name" value="REC"/>
    <property type="match status" value="2"/>
</dbReference>
<dbReference type="SUPFAM" id="SSF52172">
    <property type="entry name" value="CheY-like"/>
    <property type="match status" value="2"/>
</dbReference>
<accession>A0ABR6Z6P3</accession>
<evidence type="ECO:0000313" key="4">
    <source>
        <dbReference type="EMBL" id="MBC3907006.1"/>
    </source>
</evidence>
<evidence type="ECO:0000259" key="3">
    <source>
        <dbReference type="PROSITE" id="PS50110"/>
    </source>
</evidence>
<dbReference type="InterPro" id="IPR050595">
    <property type="entry name" value="Bact_response_regulator"/>
</dbReference>
<dbReference type="Pfam" id="PF00072">
    <property type="entry name" value="Response_reg"/>
    <property type="match status" value="1"/>
</dbReference>
<keyword evidence="1 2" id="KW-0597">Phosphoprotein</keyword>
<dbReference type="Gene3D" id="3.40.50.2300">
    <property type="match status" value="2"/>
</dbReference>
<dbReference type="PANTHER" id="PTHR44591">
    <property type="entry name" value="STRESS RESPONSE REGULATOR PROTEIN 1"/>
    <property type="match status" value="1"/>
</dbReference>
<dbReference type="EMBL" id="JACOFX010000002">
    <property type="protein sequence ID" value="MBC3907006.1"/>
    <property type="molecule type" value="Genomic_DNA"/>
</dbReference>
<evidence type="ECO:0000313" key="5">
    <source>
        <dbReference type="Proteomes" id="UP000646911"/>
    </source>
</evidence>
<dbReference type="Proteomes" id="UP000646911">
    <property type="component" value="Unassembled WGS sequence"/>
</dbReference>
<evidence type="ECO:0000256" key="1">
    <source>
        <dbReference type="ARBA" id="ARBA00022553"/>
    </source>
</evidence>
<comment type="caution">
    <text evidence="4">The sequence shown here is derived from an EMBL/GenBank/DDBJ whole genome shotgun (WGS) entry which is preliminary data.</text>
</comment>
<dbReference type="CDD" id="cd00156">
    <property type="entry name" value="REC"/>
    <property type="match status" value="1"/>
</dbReference>
<proteinExistence type="predicted"/>
<dbReference type="RefSeq" id="WP_186952218.1">
    <property type="nucleotide sequence ID" value="NZ_JACOFX010000002.1"/>
</dbReference>
<dbReference type="PANTHER" id="PTHR44591:SF3">
    <property type="entry name" value="RESPONSE REGULATORY DOMAIN-CONTAINING PROTEIN"/>
    <property type="match status" value="1"/>
</dbReference>
<organism evidence="4 5">
    <name type="scientific">Undibacterium umbellatum</name>
    <dbReference type="NCBI Taxonomy" id="2762300"/>
    <lineage>
        <taxon>Bacteria</taxon>
        <taxon>Pseudomonadati</taxon>
        <taxon>Pseudomonadota</taxon>
        <taxon>Betaproteobacteria</taxon>
        <taxon>Burkholderiales</taxon>
        <taxon>Oxalobacteraceae</taxon>
        <taxon>Undibacterium</taxon>
    </lineage>
</organism>
<reference evidence="4 5" key="1">
    <citation type="submission" date="2020-08" db="EMBL/GenBank/DDBJ databases">
        <title>Novel species isolated from subtropical streams in China.</title>
        <authorList>
            <person name="Lu H."/>
        </authorList>
    </citation>
    <scope>NUCLEOTIDE SEQUENCE [LARGE SCALE GENOMIC DNA]</scope>
    <source>
        <strain evidence="4 5">NL8W</strain>
    </source>
</reference>
<evidence type="ECO:0000256" key="2">
    <source>
        <dbReference type="PROSITE-ProRule" id="PRU00169"/>
    </source>
</evidence>
<dbReference type="PROSITE" id="PS50110">
    <property type="entry name" value="RESPONSE_REGULATORY"/>
    <property type="match status" value="2"/>
</dbReference>
<name>A0ABR6Z6P3_9BURK</name>
<feature type="domain" description="Response regulatory" evidence="3">
    <location>
        <begin position="150"/>
        <end position="264"/>
    </location>
</feature>
<feature type="domain" description="Response regulatory" evidence="3">
    <location>
        <begin position="28"/>
        <end position="141"/>
    </location>
</feature>
<protein>
    <submittedName>
        <fullName evidence="4">Response regulator</fullName>
    </submittedName>
</protein>